<gene>
    <name evidence="2" type="ORF">RPMA_12300</name>
</gene>
<feature type="region of interest" description="Disordered" evidence="1">
    <location>
        <begin position="30"/>
        <end position="51"/>
    </location>
</feature>
<evidence type="ECO:0000256" key="1">
    <source>
        <dbReference type="SAM" id="MobiDB-lite"/>
    </source>
</evidence>
<proteinExistence type="predicted"/>
<dbReference type="Proteomes" id="UP000682843">
    <property type="component" value="Chromosome"/>
</dbReference>
<dbReference type="RefSeq" id="WP_211913073.1">
    <property type="nucleotide sequence ID" value="NZ_CP036498.1"/>
</dbReference>
<accession>A0ABX8AAT2</accession>
<protein>
    <submittedName>
        <fullName evidence="2">Uncharacterized protein</fullName>
    </submittedName>
</protein>
<sequence length="101" mass="9945">MTQTDIQISDRTSVPPKADVRVVVAAPPAATATTNSDVAKDGRGAPALTGKPSLGVSSLDLPAASSGVAGLSTDDISKNSMTFRVAAASETISNSTSSVGA</sequence>
<name>A0ABX8AAT2_9BRAD</name>
<evidence type="ECO:0000313" key="2">
    <source>
        <dbReference type="EMBL" id="QUS39528.1"/>
    </source>
</evidence>
<organism evidence="2 3">
    <name type="scientific">Tardiphaga alba</name>
    <dbReference type="NCBI Taxonomy" id="340268"/>
    <lineage>
        <taxon>Bacteria</taxon>
        <taxon>Pseudomonadati</taxon>
        <taxon>Pseudomonadota</taxon>
        <taxon>Alphaproteobacteria</taxon>
        <taxon>Hyphomicrobiales</taxon>
        <taxon>Nitrobacteraceae</taxon>
        <taxon>Tardiphaga</taxon>
    </lineage>
</organism>
<evidence type="ECO:0000313" key="3">
    <source>
        <dbReference type="Proteomes" id="UP000682843"/>
    </source>
</evidence>
<dbReference type="EMBL" id="CP036498">
    <property type="protein sequence ID" value="QUS39528.1"/>
    <property type="molecule type" value="Genomic_DNA"/>
</dbReference>
<reference evidence="2 3" key="1">
    <citation type="submission" date="2019-02" db="EMBL/GenBank/DDBJ databases">
        <title>Emended description of the genus Rhodopseudomonas and description of Rhodopseudomonas albus sp. nov., a non-phototrophic, heavy-metal-tolerant bacterium isolated from garden soil.</title>
        <authorList>
            <person name="Bao Z."/>
            <person name="Cao W.W."/>
            <person name="Sato Y."/>
            <person name="Nishizawa T."/>
            <person name="Zhao J."/>
            <person name="Guo Y."/>
            <person name="Ohta H."/>
        </authorList>
    </citation>
    <scope>NUCLEOTIDE SEQUENCE [LARGE SCALE GENOMIC DNA]</scope>
    <source>
        <strain evidence="2 3">SK50-23</strain>
    </source>
</reference>
<keyword evidence="3" id="KW-1185">Reference proteome</keyword>